<accession>A0A9R1SZI9</accession>
<organism evidence="2 3">
    <name type="scientific">Fopius arisanus</name>
    <dbReference type="NCBI Taxonomy" id="64838"/>
    <lineage>
        <taxon>Eukaryota</taxon>
        <taxon>Metazoa</taxon>
        <taxon>Ecdysozoa</taxon>
        <taxon>Arthropoda</taxon>
        <taxon>Hexapoda</taxon>
        <taxon>Insecta</taxon>
        <taxon>Pterygota</taxon>
        <taxon>Neoptera</taxon>
        <taxon>Endopterygota</taxon>
        <taxon>Hymenoptera</taxon>
        <taxon>Apocrita</taxon>
        <taxon>Ichneumonoidea</taxon>
        <taxon>Braconidae</taxon>
        <taxon>Opiinae</taxon>
        <taxon>Fopius</taxon>
    </lineage>
</organism>
<reference evidence="3" key="1">
    <citation type="submission" date="2025-08" db="UniProtKB">
        <authorList>
            <consortium name="RefSeq"/>
        </authorList>
    </citation>
    <scope>IDENTIFICATION</scope>
    <source>
        <strain evidence="3">USDA-PBARC FA_bdor</strain>
        <tissue evidence="3">Whole organism</tissue>
    </source>
</reference>
<evidence type="ECO:0000313" key="2">
    <source>
        <dbReference type="Proteomes" id="UP000694866"/>
    </source>
</evidence>
<dbReference type="Proteomes" id="UP000694866">
    <property type="component" value="Unplaced"/>
</dbReference>
<feature type="chain" id="PRO_5040203020" evidence="1">
    <location>
        <begin position="18"/>
        <end position="105"/>
    </location>
</feature>
<dbReference type="KEGG" id="fas:105264641"/>
<dbReference type="RefSeq" id="XP_011299946.1">
    <property type="nucleotide sequence ID" value="XM_011301644.1"/>
</dbReference>
<dbReference type="OrthoDB" id="10356025at2759"/>
<protein>
    <submittedName>
        <fullName evidence="3">Uncharacterized protein</fullName>
    </submittedName>
</protein>
<evidence type="ECO:0000256" key="1">
    <source>
        <dbReference type="SAM" id="SignalP"/>
    </source>
</evidence>
<keyword evidence="1" id="KW-0732">Signal</keyword>
<name>A0A9R1SZI9_9HYME</name>
<proteinExistence type="predicted"/>
<feature type="signal peptide" evidence="1">
    <location>
        <begin position="1"/>
        <end position="17"/>
    </location>
</feature>
<sequence length="105" mass="12222">MLHVVKVIFVLLAISSALDIQVSATWKEFWIKLWTPEEDFKWGDNCDRNCRAVCITDLRNSDYSIGSRCNKEGWCICSKSDATAIKWSSKLLPLTCLLFLYKFHW</sequence>
<dbReference type="GeneID" id="105264641"/>
<dbReference type="AlphaFoldDB" id="A0A9R1SZI9"/>
<evidence type="ECO:0000313" key="3">
    <source>
        <dbReference type="RefSeq" id="XP_011299946.1"/>
    </source>
</evidence>
<keyword evidence="2" id="KW-1185">Reference proteome</keyword>
<gene>
    <name evidence="3" type="primary">LOC105264641</name>
</gene>